<keyword evidence="3" id="KW-1185">Reference proteome</keyword>
<dbReference type="InterPro" id="IPR050606">
    <property type="entry name" value="Calponin-like"/>
</dbReference>
<proteinExistence type="predicted"/>
<dbReference type="PANTHER" id="PTHR47385:SF14">
    <property type="entry name" value="TRANSGELIN"/>
    <property type="match status" value="1"/>
</dbReference>
<gene>
    <name evidence="2" type="ORF">PICMEDRAFT_170610</name>
</gene>
<dbReference type="GO" id="GO:0030674">
    <property type="term" value="F:protein-macromolecule adaptor activity"/>
    <property type="evidence" value="ECO:0007669"/>
    <property type="project" value="EnsemblFungi"/>
</dbReference>
<dbReference type="EMBL" id="KV454005">
    <property type="protein sequence ID" value="ODQ45351.1"/>
    <property type="molecule type" value="Genomic_DNA"/>
</dbReference>
<evidence type="ECO:0000259" key="1">
    <source>
        <dbReference type="PROSITE" id="PS50021"/>
    </source>
</evidence>
<dbReference type="PROSITE" id="PS50021">
    <property type="entry name" value="CH"/>
    <property type="match status" value="1"/>
</dbReference>
<dbReference type="InterPro" id="IPR003096">
    <property type="entry name" value="SM22_calponin"/>
</dbReference>
<name>A0A1E3NGU5_9ASCO</name>
<reference evidence="2 3" key="1">
    <citation type="journal article" date="2016" name="Proc. Natl. Acad. Sci. U.S.A.">
        <title>Comparative genomics of biotechnologically important yeasts.</title>
        <authorList>
            <person name="Riley R."/>
            <person name="Haridas S."/>
            <person name="Wolfe K.H."/>
            <person name="Lopes M.R."/>
            <person name="Hittinger C.T."/>
            <person name="Goeker M."/>
            <person name="Salamov A.A."/>
            <person name="Wisecaver J.H."/>
            <person name="Long T.M."/>
            <person name="Calvey C.H."/>
            <person name="Aerts A.L."/>
            <person name="Barry K.W."/>
            <person name="Choi C."/>
            <person name="Clum A."/>
            <person name="Coughlan A.Y."/>
            <person name="Deshpande S."/>
            <person name="Douglass A.P."/>
            <person name="Hanson S.J."/>
            <person name="Klenk H.-P."/>
            <person name="LaButti K.M."/>
            <person name="Lapidus A."/>
            <person name="Lindquist E.A."/>
            <person name="Lipzen A.M."/>
            <person name="Meier-Kolthoff J.P."/>
            <person name="Ohm R.A."/>
            <person name="Otillar R.P."/>
            <person name="Pangilinan J.L."/>
            <person name="Peng Y."/>
            <person name="Rokas A."/>
            <person name="Rosa C.A."/>
            <person name="Scheuner C."/>
            <person name="Sibirny A.A."/>
            <person name="Slot J.C."/>
            <person name="Stielow J.B."/>
            <person name="Sun H."/>
            <person name="Kurtzman C.P."/>
            <person name="Blackwell M."/>
            <person name="Grigoriev I.V."/>
            <person name="Jeffries T.W."/>
        </authorList>
    </citation>
    <scope>NUCLEOTIDE SEQUENCE [LARGE SCALE GENOMIC DNA]</scope>
    <source>
        <strain evidence="2 3">NRRL Y-2026</strain>
    </source>
</reference>
<feature type="domain" description="Calponin-homology (CH)" evidence="1">
    <location>
        <begin position="26"/>
        <end position="135"/>
    </location>
</feature>
<dbReference type="GO" id="GO:0007015">
    <property type="term" value="P:actin filament organization"/>
    <property type="evidence" value="ECO:0007669"/>
    <property type="project" value="EnsemblFungi"/>
</dbReference>
<dbReference type="PRINTS" id="PR00888">
    <property type="entry name" value="SM22CALPONIN"/>
</dbReference>
<evidence type="ECO:0000313" key="3">
    <source>
        <dbReference type="Proteomes" id="UP000094455"/>
    </source>
</evidence>
<dbReference type="Pfam" id="PF00307">
    <property type="entry name" value="CH"/>
    <property type="match status" value="1"/>
</dbReference>
<dbReference type="AlphaFoldDB" id="A0A1E3NGU5"/>
<dbReference type="InterPro" id="IPR036872">
    <property type="entry name" value="CH_dom_sf"/>
</dbReference>
<dbReference type="PANTHER" id="PTHR47385">
    <property type="entry name" value="CALPONIN"/>
    <property type="match status" value="1"/>
</dbReference>
<protein>
    <recommendedName>
        <fullName evidence="1">Calponin-homology (CH) domain-containing protein</fullName>
    </recommendedName>
</protein>
<dbReference type="InterPro" id="IPR001715">
    <property type="entry name" value="CH_dom"/>
</dbReference>
<accession>A0A1E3NGU5</accession>
<dbReference type="SMART" id="SM00033">
    <property type="entry name" value="CH"/>
    <property type="match status" value="1"/>
</dbReference>
<dbReference type="OrthoDB" id="21595at2759"/>
<dbReference type="GeneID" id="30178134"/>
<dbReference type="SUPFAM" id="SSF47576">
    <property type="entry name" value="Calponin-homology domain, CH-domain"/>
    <property type="match status" value="1"/>
</dbReference>
<dbReference type="GO" id="GO:0030479">
    <property type="term" value="C:actin cortical patch"/>
    <property type="evidence" value="ECO:0007669"/>
    <property type="project" value="EnsemblFungi"/>
</dbReference>
<sequence length="204" mass="23052">MSGEQQAATNIDQDLQQSRYGKYSNPQLQKDVKGWITAILGDEADRAVLEQEELIESLKDGRVLCALVNRTFGDSTLKYKPSRMAFIQMENIEKFLNFCKLQGVAQDELFQTVDLYEAKDPYQVVIALQSFSRLLSEKFPGKYPQMGPSISKRHERPKVPAKPKHLVMGQGGVPWSSIEYGYMNGSNQKTEGVVFGARRDIVNK</sequence>
<dbReference type="STRING" id="763406.A0A1E3NGU5"/>
<organism evidence="2 3">
    <name type="scientific">Pichia membranifaciens NRRL Y-2026</name>
    <dbReference type="NCBI Taxonomy" id="763406"/>
    <lineage>
        <taxon>Eukaryota</taxon>
        <taxon>Fungi</taxon>
        <taxon>Dikarya</taxon>
        <taxon>Ascomycota</taxon>
        <taxon>Saccharomycotina</taxon>
        <taxon>Pichiomycetes</taxon>
        <taxon>Pichiales</taxon>
        <taxon>Pichiaceae</taxon>
        <taxon>Pichia</taxon>
    </lineage>
</organism>
<dbReference type="GO" id="GO:0051015">
    <property type="term" value="F:actin filament binding"/>
    <property type="evidence" value="ECO:0007669"/>
    <property type="project" value="EnsemblFungi"/>
</dbReference>
<dbReference type="Proteomes" id="UP000094455">
    <property type="component" value="Unassembled WGS sequence"/>
</dbReference>
<dbReference type="RefSeq" id="XP_019016464.1">
    <property type="nucleotide sequence ID" value="XM_019161447.1"/>
</dbReference>
<evidence type="ECO:0000313" key="2">
    <source>
        <dbReference type="EMBL" id="ODQ45351.1"/>
    </source>
</evidence>
<dbReference type="Gene3D" id="1.10.418.10">
    <property type="entry name" value="Calponin-like domain"/>
    <property type="match status" value="1"/>
</dbReference>